<comment type="caution">
    <text evidence="4">The sequence shown here is derived from an EMBL/GenBank/DDBJ whole genome shotgun (WGS) entry which is preliminary data.</text>
</comment>
<proteinExistence type="predicted"/>
<feature type="domain" description="Glycosyltransferase subfamily 4-like N-terminal" evidence="3">
    <location>
        <begin position="26"/>
        <end position="148"/>
    </location>
</feature>
<evidence type="ECO:0000313" key="5">
    <source>
        <dbReference type="Proteomes" id="UP000541969"/>
    </source>
</evidence>
<dbReference type="SUPFAM" id="SSF53756">
    <property type="entry name" value="UDP-Glycosyltransferase/glycogen phosphorylase"/>
    <property type="match status" value="1"/>
</dbReference>
<dbReference type="AlphaFoldDB" id="A0A853CFC6"/>
<reference evidence="4 5" key="1">
    <citation type="submission" date="2020-07" db="EMBL/GenBank/DDBJ databases">
        <title>Sequencing the genomes of 1000 actinobacteria strains.</title>
        <authorList>
            <person name="Klenk H.-P."/>
        </authorList>
    </citation>
    <scope>NUCLEOTIDE SEQUENCE [LARGE SCALE GENOMIC DNA]</scope>
    <source>
        <strain evidence="4 5">DSM 104001</strain>
    </source>
</reference>
<name>A0A853CFC6_9ACTN</name>
<gene>
    <name evidence="4" type="ORF">GGQ55_001316</name>
</gene>
<dbReference type="RefSeq" id="WP_366488875.1">
    <property type="nucleotide sequence ID" value="NZ_JACBZT010000001.1"/>
</dbReference>
<dbReference type="GO" id="GO:0016757">
    <property type="term" value="F:glycosyltransferase activity"/>
    <property type="evidence" value="ECO:0007669"/>
    <property type="project" value="UniProtKB-KW"/>
</dbReference>
<evidence type="ECO:0000256" key="2">
    <source>
        <dbReference type="ARBA" id="ARBA00022679"/>
    </source>
</evidence>
<keyword evidence="1" id="KW-0328">Glycosyltransferase</keyword>
<evidence type="ECO:0000259" key="3">
    <source>
        <dbReference type="Pfam" id="PF13439"/>
    </source>
</evidence>
<keyword evidence="5" id="KW-1185">Reference proteome</keyword>
<evidence type="ECO:0000256" key="1">
    <source>
        <dbReference type="ARBA" id="ARBA00022676"/>
    </source>
</evidence>
<evidence type="ECO:0000313" key="4">
    <source>
        <dbReference type="EMBL" id="NYJ05038.1"/>
    </source>
</evidence>
<protein>
    <recommendedName>
        <fullName evidence="3">Glycosyltransferase subfamily 4-like N-terminal domain-containing protein</fullName>
    </recommendedName>
</protein>
<dbReference type="EMBL" id="JACBZT010000001">
    <property type="protein sequence ID" value="NYJ05038.1"/>
    <property type="molecule type" value="Genomic_DNA"/>
</dbReference>
<dbReference type="Pfam" id="PF13439">
    <property type="entry name" value="Glyco_transf_4"/>
    <property type="match status" value="1"/>
</dbReference>
<dbReference type="InterPro" id="IPR028098">
    <property type="entry name" value="Glyco_trans_4-like_N"/>
</dbReference>
<dbReference type="Proteomes" id="UP000541969">
    <property type="component" value="Unassembled WGS sequence"/>
</dbReference>
<keyword evidence="2" id="KW-0808">Transferase</keyword>
<dbReference type="Gene3D" id="3.40.50.2000">
    <property type="entry name" value="Glycogen Phosphorylase B"/>
    <property type="match status" value="1"/>
</dbReference>
<accession>A0A853CFC6</accession>
<sequence length="342" mass="35615">MSVAGSAEPAPPIRVAAVPHADAYVEAVRPAGVVAVGPDTEPSPWLDAAYLTAHAGEIDVLHVHGGYGHLPVAALECWTETVRRLGIPLVLTVHQLREPAQRTRTLHDAHLAALAATAEVVLTLTPGAADEIAERYGRTAIVVAHPSVALPDADVGSERGLVGLVLRCTSPAVPDPAALVRAALSGALDGGGRLRVLLGMPGDPDDTVPGITALARSGALELVVPGAGDAAWAAELQQLHVAVLAERCGTHSRDLEVCRDVGTRVVAPSCGWFSDQWSDVVPYLNDEARGFDAVSLTGAVSAALARSMPRPADRTWRDEQRAAVRFVHAQVYASVAADRAAV</sequence>
<organism evidence="4 5">
    <name type="scientific">Petropleomorpha daqingensis</name>
    <dbReference type="NCBI Taxonomy" id="2026353"/>
    <lineage>
        <taxon>Bacteria</taxon>
        <taxon>Bacillati</taxon>
        <taxon>Actinomycetota</taxon>
        <taxon>Actinomycetes</taxon>
        <taxon>Geodermatophilales</taxon>
        <taxon>Geodermatophilaceae</taxon>
        <taxon>Petropleomorpha</taxon>
    </lineage>
</organism>